<reference evidence="1" key="1">
    <citation type="submission" date="2019-08" db="EMBL/GenBank/DDBJ databases">
        <authorList>
            <person name="Kucharzyk K."/>
            <person name="Murdoch R.W."/>
            <person name="Higgins S."/>
            <person name="Loffler F."/>
        </authorList>
    </citation>
    <scope>NUCLEOTIDE SEQUENCE</scope>
</reference>
<protein>
    <recommendedName>
        <fullName evidence="2">SGNH hydrolase-type esterase domain-containing protein</fullName>
    </recommendedName>
</protein>
<gene>
    <name evidence="1" type="ORF">SDC9_171532</name>
</gene>
<evidence type="ECO:0000313" key="1">
    <source>
        <dbReference type="EMBL" id="MPN24138.1"/>
    </source>
</evidence>
<proteinExistence type="predicted"/>
<evidence type="ECO:0008006" key="2">
    <source>
        <dbReference type="Google" id="ProtNLM"/>
    </source>
</evidence>
<dbReference type="AlphaFoldDB" id="A0A645GB42"/>
<name>A0A645GB42_9ZZZZ</name>
<dbReference type="EMBL" id="VSSQ01072870">
    <property type="protein sequence ID" value="MPN24138.1"/>
    <property type="molecule type" value="Genomic_DNA"/>
</dbReference>
<organism evidence="1">
    <name type="scientific">bioreactor metagenome</name>
    <dbReference type="NCBI Taxonomy" id="1076179"/>
    <lineage>
        <taxon>unclassified sequences</taxon>
        <taxon>metagenomes</taxon>
        <taxon>ecological metagenomes</taxon>
    </lineage>
</organism>
<accession>A0A645GB42</accession>
<comment type="caution">
    <text evidence="1">The sequence shown here is derived from an EMBL/GenBank/DDBJ whole genome shotgun (WGS) entry which is preliminary data.</text>
</comment>
<sequence>MAVEEVAESADVPLINIRGALLREPDYRAFVAADGLHLNEEGQRRVALAVGKYVERRFAR</sequence>
<dbReference type="InterPro" id="IPR036514">
    <property type="entry name" value="SGNH_hydro_sf"/>
</dbReference>
<dbReference type="SUPFAM" id="SSF52266">
    <property type="entry name" value="SGNH hydrolase"/>
    <property type="match status" value="1"/>
</dbReference>
<dbReference type="Gene3D" id="3.40.50.1110">
    <property type="entry name" value="SGNH hydrolase"/>
    <property type="match status" value="1"/>
</dbReference>